<feature type="compositionally biased region" description="Low complexity" evidence="1">
    <location>
        <begin position="132"/>
        <end position="152"/>
    </location>
</feature>
<comment type="caution">
    <text evidence="2">The sequence shown here is derived from an EMBL/GenBank/DDBJ whole genome shotgun (WGS) entry which is preliminary data.</text>
</comment>
<accession>A0AAP2Z233</accession>
<dbReference type="EMBL" id="JAOPKA010000015">
    <property type="protein sequence ID" value="MCU4743460.1"/>
    <property type="molecule type" value="Genomic_DNA"/>
</dbReference>
<proteinExistence type="predicted"/>
<evidence type="ECO:0008006" key="4">
    <source>
        <dbReference type="Google" id="ProtNLM"/>
    </source>
</evidence>
<evidence type="ECO:0000313" key="3">
    <source>
        <dbReference type="Proteomes" id="UP001321018"/>
    </source>
</evidence>
<evidence type="ECO:0000256" key="1">
    <source>
        <dbReference type="SAM" id="MobiDB-lite"/>
    </source>
</evidence>
<dbReference type="AlphaFoldDB" id="A0AAP2Z233"/>
<feature type="region of interest" description="Disordered" evidence="1">
    <location>
        <begin position="124"/>
        <end position="167"/>
    </location>
</feature>
<name>A0AAP2Z233_9EURY</name>
<protein>
    <recommendedName>
        <fullName evidence="4">Tail terminator</fullName>
    </recommendedName>
</protein>
<sequence>MSQNPTIPAGDLTTEVIQNGFRAELQSYADEEGTPLEDPLAPRGDKTPAFVLTSEPSTNPRYPHIIVEESDDSAAPIDRRQSAFIQHDFAVMITVEARSSTEKFALKDAVRHFLQAREDALRDRGFAEPTISATPADWDSTSSTSSWQATVSGLVHTTDDPPQTTDE</sequence>
<dbReference type="RefSeq" id="WP_338005279.1">
    <property type="nucleotide sequence ID" value="NZ_JAOPKA010000015.1"/>
</dbReference>
<dbReference type="Proteomes" id="UP001321018">
    <property type="component" value="Unassembled WGS sequence"/>
</dbReference>
<evidence type="ECO:0000313" key="2">
    <source>
        <dbReference type="EMBL" id="MCU4743460.1"/>
    </source>
</evidence>
<organism evidence="2 3">
    <name type="scientific">Natronoglomus mannanivorans</name>
    <dbReference type="NCBI Taxonomy" id="2979990"/>
    <lineage>
        <taxon>Archaea</taxon>
        <taxon>Methanobacteriati</taxon>
        <taxon>Methanobacteriota</taxon>
        <taxon>Stenosarchaea group</taxon>
        <taxon>Halobacteria</taxon>
        <taxon>Halobacteriales</taxon>
        <taxon>Natrialbaceae</taxon>
        <taxon>Natronoglomus</taxon>
    </lineage>
</organism>
<feature type="region of interest" description="Disordered" evidence="1">
    <location>
        <begin position="28"/>
        <end position="63"/>
    </location>
</feature>
<reference evidence="2" key="1">
    <citation type="submission" date="2022-09" db="EMBL/GenBank/DDBJ databases">
        <title>Enrichment on poylsaccharides allowed isolation of novel metabolic and taxonomic groups of Haloarchaea.</title>
        <authorList>
            <person name="Sorokin D.Y."/>
            <person name="Elcheninov A.G."/>
            <person name="Khizhniak T.V."/>
            <person name="Kolganova T.V."/>
            <person name="Kublanov I.V."/>
        </authorList>
    </citation>
    <scope>NUCLEOTIDE SEQUENCE</scope>
    <source>
        <strain evidence="2">AArc-xg1-1</strain>
    </source>
</reference>
<gene>
    <name evidence="2" type="ORF">OB960_18905</name>
</gene>